<evidence type="ECO:0000256" key="4">
    <source>
        <dbReference type="ARBA" id="ARBA00023027"/>
    </source>
</evidence>
<feature type="compositionally biased region" description="Basic residues" evidence="7">
    <location>
        <begin position="544"/>
        <end position="554"/>
    </location>
</feature>
<dbReference type="Pfam" id="PF02146">
    <property type="entry name" value="SIR2"/>
    <property type="match status" value="2"/>
</dbReference>
<comment type="subcellular location">
    <subcellularLocation>
        <location evidence="1">Mitochondrion</location>
    </subcellularLocation>
</comment>
<feature type="region of interest" description="Disordered" evidence="7">
    <location>
        <begin position="1"/>
        <end position="25"/>
    </location>
</feature>
<feature type="region of interest" description="Disordered" evidence="7">
    <location>
        <begin position="398"/>
        <end position="446"/>
    </location>
</feature>
<dbReference type="GO" id="GO:0031508">
    <property type="term" value="P:pericentric heterochromatin formation"/>
    <property type="evidence" value="ECO:0007669"/>
    <property type="project" value="TreeGrafter"/>
</dbReference>
<dbReference type="InterPro" id="IPR029035">
    <property type="entry name" value="DHS-like_NAD/FAD-binding_dom"/>
</dbReference>
<evidence type="ECO:0000259" key="8">
    <source>
        <dbReference type="PROSITE" id="PS50305"/>
    </source>
</evidence>
<reference evidence="9 10" key="1">
    <citation type="journal article" date="2012" name="Science">
        <title>The Paleozoic origin of enzymatic lignin decomposition reconstructed from 31 fungal genomes.</title>
        <authorList>
            <person name="Floudas D."/>
            <person name="Binder M."/>
            <person name="Riley R."/>
            <person name="Barry K."/>
            <person name="Blanchette R.A."/>
            <person name="Henrissat B."/>
            <person name="Martinez A.T."/>
            <person name="Otillar R."/>
            <person name="Spatafora J.W."/>
            <person name="Yadav J.S."/>
            <person name="Aerts A."/>
            <person name="Benoit I."/>
            <person name="Boyd A."/>
            <person name="Carlson A."/>
            <person name="Copeland A."/>
            <person name="Coutinho P.M."/>
            <person name="de Vries R.P."/>
            <person name="Ferreira P."/>
            <person name="Findley K."/>
            <person name="Foster B."/>
            <person name="Gaskell J."/>
            <person name="Glotzer D."/>
            <person name="Gorecki P."/>
            <person name="Heitman J."/>
            <person name="Hesse C."/>
            <person name="Hori C."/>
            <person name="Igarashi K."/>
            <person name="Jurgens J.A."/>
            <person name="Kallen N."/>
            <person name="Kersten P."/>
            <person name="Kohler A."/>
            <person name="Kuees U."/>
            <person name="Kumar T.K.A."/>
            <person name="Kuo A."/>
            <person name="LaButti K."/>
            <person name="Larrondo L.F."/>
            <person name="Lindquist E."/>
            <person name="Ling A."/>
            <person name="Lombard V."/>
            <person name="Lucas S."/>
            <person name="Lundell T."/>
            <person name="Martin R."/>
            <person name="McLaughlin D.J."/>
            <person name="Morgenstern I."/>
            <person name="Morin E."/>
            <person name="Murat C."/>
            <person name="Nagy L.G."/>
            <person name="Nolan M."/>
            <person name="Ohm R.A."/>
            <person name="Patyshakuliyeva A."/>
            <person name="Rokas A."/>
            <person name="Ruiz-Duenas F.J."/>
            <person name="Sabat G."/>
            <person name="Salamov A."/>
            <person name="Samejima M."/>
            <person name="Schmutz J."/>
            <person name="Slot J.C."/>
            <person name="St John F."/>
            <person name="Stenlid J."/>
            <person name="Sun H."/>
            <person name="Sun S."/>
            <person name="Syed K."/>
            <person name="Tsang A."/>
            <person name="Wiebenga A."/>
            <person name="Young D."/>
            <person name="Pisabarro A."/>
            <person name="Eastwood D.C."/>
            <person name="Martin F."/>
            <person name="Cullen D."/>
            <person name="Grigoriev I.V."/>
            <person name="Hibbett D.S."/>
        </authorList>
    </citation>
    <scope>NUCLEOTIDE SEQUENCE [LARGE SCALE GENOMIC DNA]</scope>
    <source>
        <strain evidence="9 10">DJM-731 SS1</strain>
    </source>
</reference>
<dbReference type="SUPFAM" id="SSF52467">
    <property type="entry name" value="DHS-like NAD/FAD-binding domain"/>
    <property type="match status" value="1"/>
</dbReference>
<feature type="region of interest" description="Disordered" evidence="7">
    <location>
        <begin position="618"/>
        <end position="645"/>
    </location>
</feature>
<dbReference type="GO" id="GO:0006282">
    <property type="term" value="P:regulation of DNA repair"/>
    <property type="evidence" value="ECO:0007669"/>
    <property type="project" value="TreeGrafter"/>
</dbReference>
<dbReference type="InterPro" id="IPR026590">
    <property type="entry name" value="Ssirtuin_cat_dom"/>
</dbReference>
<dbReference type="GO" id="GO:0070403">
    <property type="term" value="F:NAD+ binding"/>
    <property type="evidence" value="ECO:0007669"/>
    <property type="project" value="InterPro"/>
</dbReference>
<dbReference type="InterPro" id="IPR050134">
    <property type="entry name" value="NAD-dep_sirtuin_deacylases"/>
</dbReference>
<comment type="caution">
    <text evidence="6">Lacks conserved residue(s) required for the propagation of feature annotation.</text>
</comment>
<dbReference type="GO" id="GO:0017136">
    <property type="term" value="F:histone deacetylase activity, NAD-dependent"/>
    <property type="evidence" value="ECO:0007669"/>
    <property type="project" value="TreeGrafter"/>
</dbReference>
<dbReference type="GeneID" id="63684862"/>
<keyword evidence="5" id="KW-0496">Mitochondrion</keyword>
<dbReference type="AlphaFoldDB" id="M5G455"/>
<dbReference type="GO" id="GO:0000122">
    <property type="term" value="P:negative regulation of transcription by RNA polymerase II"/>
    <property type="evidence" value="ECO:0007669"/>
    <property type="project" value="TreeGrafter"/>
</dbReference>
<dbReference type="OMA" id="CQTCTHS"/>
<dbReference type="GO" id="GO:1990414">
    <property type="term" value="P:replication-born double-strand break repair via sister chromatid exchange"/>
    <property type="evidence" value="ECO:0007669"/>
    <property type="project" value="TreeGrafter"/>
</dbReference>
<accession>M5G455</accession>
<dbReference type="PANTHER" id="PTHR11085">
    <property type="entry name" value="NAD-DEPENDENT PROTEIN DEACYLASE SIRTUIN-5, MITOCHONDRIAL-RELATED"/>
    <property type="match status" value="1"/>
</dbReference>
<feature type="region of interest" description="Disordered" evidence="7">
    <location>
        <begin position="511"/>
        <end position="597"/>
    </location>
</feature>
<feature type="compositionally biased region" description="Low complexity" evidence="7">
    <location>
        <begin position="177"/>
        <end position="188"/>
    </location>
</feature>
<feature type="region of interest" description="Disordered" evidence="7">
    <location>
        <begin position="157"/>
        <end position="242"/>
    </location>
</feature>
<comment type="similarity">
    <text evidence="2">Belongs to the sirtuin family. Class I subfamily.</text>
</comment>
<keyword evidence="10" id="KW-1185">Reference proteome</keyword>
<dbReference type="PANTHER" id="PTHR11085:SF15">
    <property type="entry name" value="NAD-DEPENDENT HISTONE DEACETYLASE HST4"/>
    <property type="match status" value="1"/>
</dbReference>
<dbReference type="PROSITE" id="PS50305">
    <property type="entry name" value="SIRTUIN"/>
    <property type="match status" value="1"/>
</dbReference>
<name>M5G455_DACPD</name>
<dbReference type="STRING" id="1858805.M5G455"/>
<dbReference type="Gene3D" id="3.30.1600.10">
    <property type="entry name" value="SIR2/SIRT2 'Small Domain"/>
    <property type="match status" value="1"/>
</dbReference>
<keyword evidence="3" id="KW-0808">Transferase</keyword>
<feature type="compositionally biased region" description="Basic residues" evidence="7">
    <location>
        <begin position="159"/>
        <end position="175"/>
    </location>
</feature>
<feature type="compositionally biased region" description="Acidic residues" evidence="7">
    <location>
        <begin position="622"/>
        <end position="638"/>
    </location>
</feature>
<dbReference type="Gene3D" id="3.40.50.1220">
    <property type="entry name" value="TPP-binding domain"/>
    <property type="match status" value="2"/>
</dbReference>
<keyword evidence="4" id="KW-0520">NAD</keyword>
<evidence type="ECO:0000256" key="5">
    <source>
        <dbReference type="ARBA" id="ARBA00023128"/>
    </source>
</evidence>
<feature type="compositionally biased region" description="Polar residues" evidence="7">
    <location>
        <begin position="571"/>
        <end position="595"/>
    </location>
</feature>
<feature type="compositionally biased region" description="Low complexity" evidence="7">
    <location>
        <begin position="402"/>
        <end position="416"/>
    </location>
</feature>
<dbReference type="GO" id="GO:0005634">
    <property type="term" value="C:nucleus"/>
    <property type="evidence" value="ECO:0007669"/>
    <property type="project" value="TreeGrafter"/>
</dbReference>
<dbReference type="HOGENOM" id="CLU_021544_3_0_1"/>
<proteinExistence type="inferred from homology"/>
<feature type="domain" description="Deacetylase sirtuin-type" evidence="8">
    <location>
        <begin position="25"/>
        <end position="495"/>
    </location>
</feature>
<dbReference type="Proteomes" id="UP000030653">
    <property type="component" value="Unassembled WGS sequence"/>
</dbReference>
<evidence type="ECO:0000313" key="9">
    <source>
        <dbReference type="EMBL" id="EJU05046.1"/>
    </source>
</evidence>
<dbReference type="GO" id="GO:0005739">
    <property type="term" value="C:mitochondrion"/>
    <property type="evidence" value="ECO:0007669"/>
    <property type="project" value="UniProtKB-SubCell"/>
</dbReference>
<feature type="compositionally biased region" description="Polar residues" evidence="7">
    <location>
        <begin position="190"/>
        <end position="202"/>
    </location>
</feature>
<protein>
    <submittedName>
        <fullName evidence="9">DHS-like NAD/FAD-binding domain-containing protein</fullName>
    </submittedName>
</protein>
<evidence type="ECO:0000256" key="2">
    <source>
        <dbReference type="ARBA" id="ARBA00006924"/>
    </source>
</evidence>
<feature type="compositionally biased region" description="Basic and acidic residues" evidence="7">
    <location>
        <begin position="513"/>
        <end position="525"/>
    </location>
</feature>
<evidence type="ECO:0000313" key="10">
    <source>
        <dbReference type="Proteomes" id="UP000030653"/>
    </source>
</evidence>
<dbReference type="GO" id="GO:0031934">
    <property type="term" value="C:mating-type region heterochromatin"/>
    <property type="evidence" value="ECO:0007669"/>
    <property type="project" value="TreeGrafter"/>
</dbReference>
<feature type="compositionally biased region" description="Pro residues" evidence="7">
    <location>
        <begin position="417"/>
        <end position="433"/>
    </location>
</feature>
<dbReference type="RefSeq" id="XP_040631940.1">
    <property type="nucleotide sequence ID" value="XM_040769800.1"/>
</dbReference>
<evidence type="ECO:0000256" key="1">
    <source>
        <dbReference type="ARBA" id="ARBA00004173"/>
    </source>
</evidence>
<gene>
    <name evidence="9" type="ORF">DACRYDRAFT_114334</name>
</gene>
<dbReference type="EMBL" id="JH795857">
    <property type="protein sequence ID" value="EJU05046.1"/>
    <property type="molecule type" value="Genomic_DNA"/>
</dbReference>
<evidence type="ECO:0000256" key="6">
    <source>
        <dbReference type="PROSITE-ProRule" id="PRU00236"/>
    </source>
</evidence>
<organism evidence="9 10">
    <name type="scientific">Dacryopinax primogenitus (strain DJM 731)</name>
    <name type="common">Brown rot fungus</name>
    <dbReference type="NCBI Taxonomy" id="1858805"/>
    <lineage>
        <taxon>Eukaryota</taxon>
        <taxon>Fungi</taxon>
        <taxon>Dikarya</taxon>
        <taxon>Basidiomycota</taxon>
        <taxon>Agaricomycotina</taxon>
        <taxon>Dacrymycetes</taxon>
        <taxon>Dacrymycetales</taxon>
        <taxon>Dacrymycetaceae</taxon>
        <taxon>Dacryopinax</taxon>
    </lineage>
</organism>
<dbReference type="OrthoDB" id="2919105at2759"/>
<evidence type="ECO:0000256" key="3">
    <source>
        <dbReference type="ARBA" id="ARBA00022679"/>
    </source>
</evidence>
<evidence type="ECO:0000256" key="7">
    <source>
        <dbReference type="SAM" id="MobiDB-lite"/>
    </source>
</evidence>
<dbReference type="InterPro" id="IPR003000">
    <property type="entry name" value="Sirtuin"/>
</dbReference>
<feature type="compositionally biased region" description="Pro residues" evidence="7">
    <location>
        <begin position="1"/>
        <end position="20"/>
    </location>
</feature>
<sequence length="672" mass="72693">MGPKPPPTAHIHIPPAPPSAVPSHAKPSACDLREVAQAIACGKRVVVVCGAGVSVAAGIPDFRSPAGLFKTLRDENPSDLLTSGKDVFDTRVFQSPQSLSLFNRTMSALASASAHAQPTSFHSLLRHLEDRGKLLRVYTQNIDALEEKAGLELGVPVWPRKKPSKPANRGVKRKASAMDSAPAAGADDTASVSNNDDTPTSTPRHAPVPLPHPALHGLLTPPKTPSRLSPSTQSSDPAHPTPSFHAPRCIPVHGTLRSLYCVSCGYSTPLRPHLSVLSTGTAPSCPKCAEIDTARQEQNKRSRGIGRLRPSVVLYGEEHNEGEVVGECVRRDLVGLGDAGPGERAKQSRRPDVLVVVGTSLQVPGTRRIVKEFSKAVRPVQEQGKPEGGGVEVTEADIFGAPDSPLTPLSESDPSSPTTPTPKPTLTPTPSPTPRRRAGTGKAQEPIKTVYVNFDYPTPARDWEGVFDVWIQGDAQVFAAAVLEAVGAVEREEAEGEALRVKREGRGNVLLEEEGRTAGRKEKTKGSSSKISRRQSVPYARTPTKAKAKAKPRPSPRTPKGSAHLLPATPESLTRTRYPHTQVQQRPMVTSSPTSPLRLKIRFPPGWESARTSMARRVEVQFSEDDTYDSEEEEEEEEELRRAPSQSEYLRKVGLGLRKRTEMSVNYRGMTR</sequence>
<dbReference type="InterPro" id="IPR026591">
    <property type="entry name" value="Sirtuin_cat_small_dom_sf"/>
</dbReference>
<feature type="compositionally biased region" description="Polar residues" evidence="7">
    <location>
        <begin position="226"/>
        <end position="236"/>
    </location>
</feature>